<keyword evidence="2" id="KW-1185">Reference proteome</keyword>
<protein>
    <recommendedName>
        <fullName evidence="3">PadR family transcriptional regulator</fullName>
    </recommendedName>
</protein>
<evidence type="ECO:0000313" key="2">
    <source>
        <dbReference type="Proteomes" id="UP001227095"/>
    </source>
</evidence>
<reference evidence="1 2" key="1">
    <citation type="submission" date="2023-04" db="EMBL/GenBank/DDBJ databases">
        <title>Neorhizobium petrolearium OS53, complete genome.</title>
        <authorList>
            <person name="Yu T."/>
        </authorList>
    </citation>
    <scope>NUCLEOTIDE SEQUENCE [LARGE SCALE GENOMIC DNA]</scope>
    <source>
        <strain evidence="1 2">OS53</strain>
    </source>
</reference>
<organism evidence="1 2">
    <name type="scientific">Neorhizobium petrolearium</name>
    <dbReference type="NCBI Taxonomy" id="515361"/>
    <lineage>
        <taxon>Bacteria</taxon>
        <taxon>Pseudomonadati</taxon>
        <taxon>Pseudomonadota</taxon>
        <taxon>Alphaproteobacteria</taxon>
        <taxon>Hyphomicrobiales</taxon>
        <taxon>Rhizobiaceae</taxon>
        <taxon>Rhizobium/Agrobacterium group</taxon>
        <taxon>Neorhizobium</taxon>
    </lineage>
</organism>
<evidence type="ECO:0000313" key="1">
    <source>
        <dbReference type="EMBL" id="WGI68646.1"/>
    </source>
</evidence>
<proteinExistence type="predicted"/>
<name>A0ABY8M3W6_9HYPH</name>
<evidence type="ECO:0008006" key="3">
    <source>
        <dbReference type="Google" id="ProtNLM"/>
    </source>
</evidence>
<dbReference type="Proteomes" id="UP001227095">
    <property type="component" value="Chromosome"/>
</dbReference>
<sequence length="75" mass="8256">MTTRTMEPIGGAAIAFLRRVSIEGEGSLYAESRAEEQRAGTCVKRGYLKRDQMDAALFHITGEGRAYLAKLARAH</sequence>
<dbReference type="EMBL" id="CP123000">
    <property type="protein sequence ID" value="WGI68646.1"/>
    <property type="molecule type" value="Genomic_DNA"/>
</dbReference>
<gene>
    <name evidence="1" type="ORF">QEO92_00665</name>
</gene>
<dbReference type="RefSeq" id="WP_227701807.1">
    <property type="nucleotide sequence ID" value="NZ_CP123000.1"/>
</dbReference>
<accession>A0ABY8M3W6</accession>